<keyword evidence="1" id="KW-1185">Reference proteome</keyword>
<dbReference type="SUPFAM" id="SSF53098">
    <property type="entry name" value="Ribonuclease H-like"/>
    <property type="match status" value="1"/>
</dbReference>
<evidence type="ECO:0000313" key="2">
    <source>
        <dbReference type="WBParaSite" id="jg4868"/>
    </source>
</evidence>
<reference evidence="2" key="1">
    <citation type="submission" date="2022-11" db="UniProtKB">
        <authorList>
            <consortium name="WormBaseParasite"/>
        </authorList>
    </citation>
    <scope>IDENTIFICATION</scope>
</reference>
<dbReference type="WBParaSite" id="jg4868">
    <property type="protein sequence ID" value="jg4868"/>
    <property type="gene ID" value="jg4868"/>
</dbReference>
<organism evidence="1 2">
    <name type="scientific">Ditylenchus dipsaci</name>
    <dbReference type="NCBI Taxonomy" id="166011"/>
    <lineage>
        <taxon>Eukaryota</taxon>
        <taxon>Metazoa</taxon>
        <taxon>Ecdysozoa</taxon>
        <taxon>Nematoda</taxon>
        <taxon>Chromadorea</taxon>
        <taxon>Rhabditida</taxon>
        <taxon>Tylenchina</taxon>
        <taxon>Tylenchomorpha</taxon>
        <taxon>Sphaerularioidea</taxon>
        <taxon>Anguinidae</taxon>
        <taxon>Anguininae</taxon>
        <taxon>Ditylenchus</taxon>
    </lineage>
</organism>
<evidence type="ECO:0000313" key="1">
    <source>
        <dbReference type="Proteomes" id="UP000887574"/>
    </source>
</evidence>
<dbReference type="Proteomes" id="UP000887574">
    <property type="component" value="Unplaced"/>
</dbReference>
<sequence length="169" mass="19024">MEQLFVTTDEGSNVNAIGGEKHQPCLCHIGSTIAKRCCILYKDSCLSGEVKQMCTEVNACLISMEKLIAKIRQYEAIRSEANEALKLPVQTRWLSNYNMVVTLRKKKHLLEPFHENSLVSDLLTLAKSSRMNAYVDVLKPVAEMVIDLQAEKEPTSNKILGHAVSIWYI</sequence>
<dbReference type="AlphaFoldDB" id="A0A915EBE0"/>
<proteinExistence type="predicted"/>
<accession>A0A915EBE0</accession>
<dbReference type="InterPro" id="IPR012337">
    <property type="entry name" value="RNaseH-like_sf"/>
</dbReference>
<name>A0A915EBE0_9BILA</name>
<protein>
    <submittedName>
        <fullName evidence="2">Uncharacterized protein</fullName>
    </submittedName>
</protein>